<evidence type="ECO:0000313" key="2">
    <source>
        <dbReference type="EMBL" id="CAD9820373.1"/>
    </source>
</evidence>
<protein>
    <submittedName>
        <fullName evidence="2">Uncharacterized protein</fullName>
    </submittedName>
</protein>
<reference evidence="2" key="1">
    <citation type="submission" date="2021-01" db="EMBL/GenBank/DDBJ databases">
        <authorList>
            <person name="Corre E."/>
            <person name="Pelletier E."/>
            <person name="Niang G."/>
            <person name="Scheremetjew M."/>
            <person name="Finn R."/>
            <person name="Kale V."/>
            <person name="Holt S."/>
            <person name="Cochrane G."/>
            <person name="Meng A."/>
            <person name="Brown T."/>
            <person name="Cohen L."/>
        </authorList>
    </citation>
    <scope>NUCLEOTIDE SEQUENCE</scope>
    <source>
        <strain evidence="2">CCMP2084</strain>
    </source>
</reference>
<evidence type="ECO:0000256" key="1">
    <source>
        <dbReference type="SAM" id="MobiDB-lite"/>
    </source>
</evidence>
<gene>
    <name evidence="2" type="ORF">ASEP1449_LOCUS12206</name>
</gene>
<dbReference type="AlphaFoldDB" id="A0A7S2UIG5"/>
<proteinExistence type="predicted"/>
<accession>A0A7S2UIG5</accession>
<dbReference type="EMBL" id="HBHQ01018226">
    <property type="protein sequence ID" value="CAD9820373.1"/>
    <property type="molecule type" value="Transcribed_RNA"/>
</dbReference>
<feature type="region of interest" description="Disordered" evidence="1">
    <location>
        <begin position="64"/>
        <end position="99"/>
    </location>
</feature>
<sequence length="325" mass="35597">MASETLSNSCAVVCENTRVGEKYPEVTQCCSQADNQTSKDTGKWDSKPDDFIFGDTNKNNSYDASSAFDEGGGSIVGPKASRGMDGKKRQAPAFPKANDGNRRVACMRKVRITPVNEIHALDPSLQPKAWLGVMASMNTTTDEKDEAMEEIMILAKDKDRARMLLEEGILDSLVWILNTFLESMRSAREKKISETPELLCKDGTIEDLVVSVQRSCEFNHAKLAALCCLALGKAHCAVVHTEGDLLLMSSYNRGTVPEERQLAQMLYEVPHHVSVIDTGKGGGSVPGKELFTITEISMFEAEELAKSIKALTEGKQYIQSSPGYC</sequence>
<organism evidence="2">
    <name type="scientific">Attheya septentrionalis</name>
    <dbReference type="NCBI Taxonomy" id="420275"/>
    <lineage>
        <taxon>Eukaryota</taxon>
        <taxon>Sar</taxon>
        <taxon>Stramenopiles</taxon>
        <taxon>Ochrophyta</taxon>
        <taxon>Bacillariophyta</taxon>
        <taxon>Coscinodiscophyceae</taxon>
        <taxon>Chaetocerotophycidae</taxon>
        <taxon>Chaetocerotales</taxon>
        <taxon>Attheyaceae</taxon>
        <taxon>Attheya</taxon>
    </lineage>
</organism>
<name>A0A7S2UIG5_9STRA</name>